<evidence type="ECO:0000313" key="2">
    <source>
        <dbReference type="EMBL" id="CAK6981229.1"/>
    </source>
</evidence>
<dbReference type="EMBL" id="CAWUFR010000791">
    <property type="protein sequence ID" value="CAK6981229.1"/>
    <property type="molecule type" value="Genomic_DNA"/>
</dbReference>
<evidence type="ECO:0000256" key="1">
    <source>
        <dbReference type="SAM" id="MobiDB-lite"/>
    </source>
</evidence>
<dbReference type="Proteomes" id="UP001314229">
    <property type="component" value="Unassembled WGS sequence"/>
</dbReference>
<keyword evidence="3" id="KW-1185">Reference proteome</keyword>
<reference evidence="2 3" key="1">
    <citation type="submission" date="2024-01" db="EMBL/GenBank/DDBJ databases">
        <authorList>
            <person name="Alioto T."/>
            <person name="Alioto T."/>
            <person name="Gomez Garrido J."/>
        </authorList>
    </citation>
    <scope>NUCLEOTIDE SEQUENCE [LARGE SCALE GENOMIC DNA]</scope>
</reference>
<feature type="region of interest" description="Disordered" evidence="1">
    <location>
        <begin position="1"/>
        <end position="30"/>
    </location>
</feature>
<evidence type="ECO:0000313" key="3">
    <source>
        <dbReference type="Proteomes" id="UP001314229"/>
    </source>
</evidence>
<name>A0AAV1QDZ3_SCOSC</name>
<comment type="caution">
    <text evidence="2">The sequence shown here is derived from an EMBL/GenBank/DDBJ whole genome shotgun (WGS) entry which is preliminary data.</text>
</comment>
<proteinExistence type="predicted"/>
<accession>A0AAV1QDZ3</accession>
<dbReference type="AlphaFoldDB" id="A0AAV1QDZ3"/>
<sequence>MQRGGNRDKDFLQPRRSTRCGFEHSQSPDAQKCQCTCGTLVSTATSRFTDRTQKQT</sequence>
<organism evidence="2 3">
    <name type="scientific">Scomber scombrus</name>
    <name type="common">Atlantic mackerel</name>
    <name type="synonym">Scomber vernalis</name>
    <dbReference type="NCBI Taxonomy" id="13677"/>
    <lineage>
        <taxon>Eukaryota</taxon>
        <taxon>Metazoa</taxon>
        <taxon>Chordata</taxon>
        <taxon>Craniata</taxon>
        <taxon>Vertebrata</taxon>
        <taxon>Euteleostomi</taxon>
        <taxon>Actinopterygii</taxon>
        <taxon>Neopterygii</taxon>
        <taxon>Teleostei</taxon>
        <taxon>Neoteleostei</taxon>
        <taxon>Acanthomorphata</taxon>
        <taxon>Pelagiaria</taxon>
        <taxon>Scombriformes</taxon>
        <taxon>Scombridae</taxon>
        <taxon>Scomber</taxon>
    </lineage>
</organism>
<protein>
    <submittedName>
        <fullName evidence="2">Uncharacterized protein</fullName>
    </submittedName>
</protein>
<gene>
    <name evidence="2" type="ORF">FSCOSCO3_A014557</name>
</gene>
<feature type="compositionally biased region" description="Basic and acidic residues" evidence="1">
    <location>
        <begin position="1"/>
        <end position="13"/>
    </location>
</feature>